<sequence>MKNKSSLNHKFTIVINEIALPSSLVLLERKIALWFPNLEPEAITRRVRKLPFSIKNLTHKVAHKIRKDLIQIGCAVEIHALDADNDDLSLDFIDGNFNPPPLKPPSHVRNFFSSSYLTSFVHPKSHASEAFRTLRTNFQFLRSTRDIQTILVTSSGEKEGKSTISSNLAISLSQSGIPVLLIDGDLRKPNLHRAFGYDNNIGLTNVLTGKAELKDCIFATFINNLSVLLAGPIPPNPAELLALDTMRDVMQALKRRFEIIVFDSPPVTSVSDPMIMSSVVDGVYLVIFAGKTSKKMALHALESLRGVKANILGVVLNSFRFQSHYYYQYYYKYYYEDQKKHKSSNDKKTSALGQILSAMRKNKSDHL</sequence>
<dbReference type="InterPro" id="IPR033756">
    <property type="entry name" value="YlxH/NBP35"/>
</dbReference>
<gene>
    <name evidence="3" type="ORF">ACFL27_18665</name>
</gene>
<dbReference type="Proteomes" id="UP001594351">
    <property type="component" value="Unassembled WGS sequence"/>
</dbReference>
<dbReference type="EMBL" id="JBHPBY010000284">
    <property type="protein sequence ID" value="MFC1852223.1"/>
    <property type="molecule type" value="Genomic_DNA"/>
</dbReference>
<dbReference type="CDD" id="cd05387">
    <property type="entry name" value="BY-kinase"/>
    <property type="match status" value="1"/>
</dbReference>
<protein>
    <submittedName>
        <fullName evidence="3">CpsD/CapB family tyrosine-protein kinase</fullName>
        <ecNumber evidence="3">2.7.10.2</ecNumber>
    </submittedName>
</protein>
<proteinExistence type="predicted"/>
<evidence type="ECO:0000313" key="4">
    <source>
        <dbReference type="Proteomes" id="UP001594351"/>
    </source>
</evidence>
<dbReference type="NCBIfam" id="TIGR01007">
    <property type="entry name" value="eps_fam"/>
    <property type="match status" value="1"/>
</dbReference>
<name>A0ABV6Z1P2_UNCC1</name>
<keyword evidence="4" id="KW-1185">Reference proteome</keyword>
<dbReference type="PANTHER" id="PTHR32309">
    <property type="entry name" value="TYROSINE-PROTEIN KINASE"/>
    <property type="match status" value="1"/>
</dbReference>
<accession>A0ABV6Z1P2</accession>
<dbReference type="EC" id="2.7.10.2" evidence="3"/>
<reference evidence="3 4" key="1">
    <citation type="submission" date="2024-09" db="EMBL/GenBank/DDBJ databases">
        <title>Laminarin stimulates single cell rates of sulfate reduction while oxygen inhibits transcriptomic activity in coastal marine sediment.</title>
        <authorList>
            <person name="Lindsay M."/>
            <person name="Orcutt B."/>
            <person name="Emerson D."/>
            <person name="Stepanauskas R."/>
            <person name="D'Angelo T."/>
        </authorList>
    </citation>
    <scope>NUCLEOTIDE SEQUENCE [LARGE SCALE GENOMIC DNA]</scope>
    <source>
        <strain evidence="3">SAG AM-311-K15</strain>
    </source>
</reference>
<keyword evidence="1" id="KW-0547">Nucleotide-binding</keyword>
<dbReference type="Pfam" id="PF10609">
    <property type="entry name" value="ParA"/>
    <property type="match status" value="1"/>
</dbReference>
<dbReference type="PANTHER" id="PTHR32309:SF13">
    <property type="entry name" value="FERRIC ENTEROBACTIN TRANSPORT PROTEIN FEPE"/>
    <property type="match status" value="1"/>
</dbReference>
<keyword evidence="3" id="KW-0808">Transferase</keyword>
<dbReference type="InterPro" id="IPR027417">
    <property type="entry name" value="P-loop_NTPase"/>
</dbReference>
<evidence type="ECO:0000256" key="2">
    <source>
        <dbReference type="ARBA" id="ARBA00022840"/>
    </source>
</evidence>
<evidence type="ECO:0000256" key="1">
    <source>
        <dbReference type="ARBA" id="ARBA00022741"/>
    </source>
</evidence>
<dbReference type="InterPro" id="IPR005702">
    <property type="entry name" value="Wzc-like_C"/>
</dbReference>
<dbReference type="Gene3D" id="3.40.50.300">
    <property type="entry name" value="P-loop containing nucleotide triphosphate hydrolases"/>
    <property type="match status" value="1"/>
</dbReference>
<organism evidence="3 4">
    <name type="scientific">candidate division CSSED10-310 bacterium</name>
    <dbReference type="NCBI Taxonomy" id="2855610"/>
    <lineage>
        <taxon>Bacteria</taxon>
        <taxon>Bacteria division CSSED10-310</taxon>
    </lineage>
</organism>
<dbReference type="SUPFAM" id="SSF52540">
    <property type="entry name" value="P-loop containing nucleoside triphosphate hydrolases"/>
    <property type="match status" value="1"/>
</dbReference>
<comment type="caution">
    <text evidence="3">The sequence shown here is derived from an EMBL/GenBank/DDBJ whole genome shotgun (WGS) entry which is preliminary data.</text>
</comment>
<dbReference type="GO" id="GO:0004715">
    <property type="term" value="F:non-membrane spanning protein tyrosine kinase activity"/>
    <property type="evidence" value="ECO:0007669"/>
    <property type="project" value="UniProtKB-EC"/>
</dbReference>
<dbReference type="InterPro" id="IPR050445">
    <property type="entry name" value="Bact_polysacc_biosynth/exp"/>
</dbReference>
<keyword evidence="2" id="KW-0067">ATP-binding</keyword>
<keyword evidence="3" id="KW-0418">Kinase</keyword>
<evidence type="ECO:0000313" key="3">
    <source>
        <dbReference type="EMBL" id="MFC1852223.1"/>
    </source>
</evidence>